<dbReference type="SMART" id="SM01132">
    <property type="entry name" value="DIL"/>
    <property type="match status" value="1"/>
</dbReference>
<evidence type="ECO:0000256" key="2">
    <source>
        <dbReference type="SAM" id="MobiDB-lite"/>
    </source>
</evidence>
<dbReference type="InterPro" id="IPR036770">
    <property type="entry name" value="Ankyrin_rpt-contain_sf"/>
</dbReference>
<dbReference type="InterPro" id="IPR002710">
    <property type="entry name" value="Dilute_dom"/>
</dbReference>
<keyword evidence="1" id="KW-0040">ANK repeat</keyword>
<reference evidence="5 6" key="1">
    <citation type="submission" date="2019-01" db="EMBL/GenBank/DDBJ databases">
        <title>Draft genome sequences of three monokaryotic isolates of the white-rot basidiomycete fungus Dichomitus squalens.</title>
        <authorList>
            <consortium name="DOE Joint Genome Institute"/>
            <person name="Lopez S.C."/>
            <person name="Andreopoulos B."/>
            <person name="Pangilinan J."/>
            <person name="Lipzen A."/>
            <person name="Riley R."/>
            <person name="Ahrendt S."/>
            <person name="Ng V."/>
            <person name="Barry K."/>
            <person name="Daum C."/>
            <person name="Grigoriev I.V."/>
            <person name="Hilden K.S."/>
            <person name="Makela M.R."/>
            <person name="de Vries R.P."/>
        </authorList>
    </citation>
    <scope>NUCLEOTIDE SEQUENCE [LARGE SCALE GENOMIC DNA]</scope>
    <source>
        <strain evidence="5 6">CBS 464.89</strain>
        <strain evidence="4">OM18370.1</strain>
    </source>
</reference>
<feature type="domain" description="Dilute" evidence="3">
    <location>
        <begin position="318"/>
        <end position="649"/>
    </location>
</feature>
<organism evidence="5 6">
    <name type="scientific">Dichomitus squalens</name>
    <dbReference type="NCBI Taxonomy" id="114155"/>
    <lineage>
        <taxon>Eukaryota</taxon>
        <taxon>Fungi</taxon>
        <taxon>Dikarya</taxon>
        <taxon>Basidiomycota</taxon>
        <taxon>Agaricomycotina</taxon>
        <taxon>Agaricomycetes</taxon>
        <taxon>Polyporales</taxon>
        <taxon>Polyporaceae</taxon>
        <taxon>Dichomitus</taxon>
    </lineage>
</organism>
<dbReference type="Gene3D" id="1.25.40.20">
    <property type="entry name" value="Ankyrin repeat-containing domain"/>
    <property type="match status" value="1"/>
</dbReference>
<dbReference type="AlphaFoldDB" id="A0A4Q9Q9E7"/>
<feature type="region of interest" description="Disordered" evidence="2">
    <location>
        <begin position="431"/>
        <end position="463"/>
    </location>
</feature>
<protein>
    <submittedName>
        <fullName evidence="5">DIL domain-containing protein</fullName>
    </submittedName>
</protein>
<dbReference type="PROSITE" id="PS50088">
    <property type="entry name" value="ANK_REPEAT"/>
    <property type="match status" value="1"/>
</dbReference>
<evidence type="ECO:0000259" key="3">
    <source>
        <dbReference type="PROSITE" id="PS51126"/>
    </source>
</evidence>
<feature type="compositionally biased region" description="Polar residues" evidence="2">
    <location>
        <begin position="770"/>
        <end position="780"/>
    </location>
</feature>
<dbReference type="SMART" id="SM00248">
    <property type="entry name" value="ANK"/>
    <property type="match status" value="2"/>
</dbReference>
<dbReference type="SUPFAM" id="SSF48403">
    <property type="entry name" value="Ankyrin repeat"/>
    <property type="match status" value="1"/>
</dbReference>
<dbReference type="GO" id="GO:0051020">
    <property type="term" value="F:GTPase binding"/>
    <property type="evidence" value="ECO:0007669"/>
    <property type="project" value="TreeGrafter"/>
</dbReference>
<dbReference type="PROSITE" id="PS51126">
    <property type="entry name" value="DILUTE"/>
    <property type="match status" value="1"/>
</dbReference>
<dbReference type="Pfam" id="PF01843">
    <property type="entry name" value="DIL"/>
    <property type="match status" value="1"/>
</dbReference>
<feature type="compositionally biased region" description="Basic and acidic residues" evidence="2">
    <location>
        <begin position="882"/>
        <end position="891"/>
    </location>
</feature>
<dbReference type="PROSITE" id="PS50297">
    <property type="entry name" value="ANK_REP_REGION"/>
    <property type="match status" value="1"/>
</dbReference>
<evidence type="ECO:0000313" key="4">
    <source>
        <dbReference type="EMBL" id="TBU34643.1"/>
    </source>
</evidence>
<gene>
    <name evidence="5" type="ORF">BD310DRAFT_519094</name>
    <name evidence="4" type="ORF">BD311DRAFT_650409</name>
</gene>
<evidence type="ECO:0000313" key="6">
    <source>
        <dbReference type="Proteomes" id="UP000292082"/>
    </source>
</evidence>
<dbReference type="InterPro" id="IPR052072">
    <property type="entry name" value="Vascular_dev_regulator"/>
</dbReference>
<dbReference type="InterPro" id="IPR002110">
    <property type="entry name" value="Ankyrin_rpt"/>
</dbReference>
<feature type="compositionally biased region" description="Basic and acidic residues" evidence="2">
    <location>
        <begin position="666"/>
        <end position="676"/>
    </location>
</feature>
<dbReference type="Proteomes" id="UP000292957">
    <property type="component" value="Unassembled WGS sequence"/>
</dbReference>
<dbReference type="Proteomes" id="UP000292082">
    <property type="component" value="Unassembled WGS sequence"/>
</dbReference>
<dbReference type="Pfam" id="PF12796">
    <property type="entry name" value="Ank_2"/>
    <property type="match status" value="1"/>
</dbReference>
<feature type="repeat" description="ANK" evidence="1">
    <location>
        <begin position="125"/>
        <end position="157"/>
    </location>
</feature>
<dbReference type="CDD" id="cd15473">
    <property type="entry name" value="Myo5p-like_CBD_DIL_ANK"/>
    <property type="match status" value="1"/>
</dbReference>
<evidence type="ECO:0000256" key="1">
    <source>
        <dbReference type="PROSITE-ProRule" id="PRU00023"/>
    </source>
</evidence>
<dbReference type="OrthoDB" id="426293at2759"/>
<feature type="region of interest" description="Disordered" evidence="2">
    <location>
        <begin position="815"/>
        <end position="891"/>
    </location>
</feature>
<keyword evidence="6" id="KW-1185">Reference proteome</keyword>
<dbReference type="EMBL" id="ML143388">
    <property type="protein sequence ID" value="TBU34643.1"/>
    <property type="molecule type" value="Genomic_DNA"/>
</dbReference>
<name>A0A4Q9Q9E7_9APHY</name>
<feature type="region of interest" description="Disordered" evidence="2">
    <location>
        <begin position="666"/>
        <end position="693"/>
    </location>
</feature>
<dbReference type="PANTHER" id="PTHR16027">
    <property type="entry name" value="DILUTE DOMAIN-CONTAINING PROTEIN YPR089W"/>
    <property type="match status" value="1"/>
</dbReference>
<dbReference type="PANTHER" id="PTHR16027:SF6">
    <property type="entry name" value="DILUTE DOMAIN-CONTAINING PROTEIN"/>
    <property type="match status" value="1"/>
</dbReference>
<dbReference type="EMBL" id="ML145088">
    <property type="protein sequence ID" value="TBU63671.1"/>
    <property type="molecule type" value="Genomic_DNA"/>
</dbReference>
<accession>A0A4Q9Q9E7</accession>
<feature type="region of interest" description="Disordered" evidence="2">
    <location>
        <begin position="755"/>
        <end position="783"/>
    </location>
</feature>
<proteinExistence type="predicted"/>
<evidence type="ECO:0000313" key="5">
    <source>
        <dbReference type="EMBL" id="TBU63671.1"/>
    </source>
</evidence>
<sequence>MEASSFSPVDFTVEPDLQPLYPTNAQISDLLSHHVGLAPSQKAELVAHCLVRACAFADLSLLSFLLQDSQAQQFVDLSKQDEDGLGLISTAILGFGSDSDRDIEREECVRLLVSEGCDVNVADSAGWTPLHYASLLSPPTLVSYLLTHGSSPLAVTRRGLTALDIVTAHSTVPGREDVALLLEEAMREAGWQGGRMEEQRRILEKRMRRLGKRRHVQEDIEKVLGVNPKWWGDEDALYSLDTDEDSDDEAPSELTLTPPPDFSSMLVFSPMALPHIYQSLISDFRPQLRNAEPANALYMLTRFACLSCDDNWVEDLIIGATDAIEDVFFNHAEDPTYLIFWLYNTTVWLHLMRCDKAINQTCESLGSLSLIEEILNSVFVFVIRFAERRIDQLLDAAMLDYSPASSEFDSIQFEGEWSFLRSFAGKKKVNGAVTSSTPRGNPPMSPTQVSRPPSPQPAASPQNVRGGFASLRQTFTRNRGGSTATPLQSLFDPQPPTTSPKDIISFITALHTLLTMAGINPAIITQFWSQVMYWTSSEIFNRILTRKKYLCRSRALQISMNLSVIEEWIANMELPKNIGSHFAPVHDLLMWLQCLSSITEFANLIATIQNMKHLNPLQMRRAVRDYKYEVNEGRMTEECNQYLQQLQKDWERHRVKVGVAQLRKEIGEREREREESSASPSLHEAPLNSEQASIAPSIESAAQRSIDALFDRSQEKLFWEPAKAPEPLGELLDSRYMLPLLLPSDPRMLGALPKKPASLSEEKTHRISVDGSSRSTSRASFGNRGAMDWKFSKKLRDIGPTTLLWVDGSVSAARWTRPVEPEPDEEEERPPPYSSDEHQGDGEDDDGQGTLRINTAVHLTALTRAPSGRSRGRTSMAGGTPIDHRDASLVS</sequence>
<dbReference type="InterPro" id="IPR037986">
    <property type="entry name" value="Myo5p-like_CBD_DIL"/>
</dbReference>